<dbReference type="InterPro" id="IPR013078">
    <property type="entry name" value="His_Pase_superF_clade-1"/>
</dbReference>
<dbReference type="GO" id="GO:0005524">
    <property type="term" value="F:ATP binding"/>
    <property type="evidence" value="ECO:0007669"/>
    <property type="project" value="UniProtKB-KW"/>
</dbReference>
<comment type="catalytic activity">
    <reaction evidence="3">
        <text>adenosylcob(III)inamide + GTP = adenosylcob(III)inamide phosphate + GDP + H(+)</text>
        <dbReference type="Rhea" id="RHEA:15765"/>
        <dbReference type="ChEBI" id="CHEBI:2480"/>
        <dbReference type="ChEBI" id="CHEBI:15378"/>
        <dbReference type="ChEBI" id="CHEBI:37565"/>
        <dbReference type="ChEBI" id="CHEBI:58189"/>
        <dbReference type="ChEBI" id="CHEBI:58502"/>
        <dbReference type="EC" id="2.7.1.156"/>
    </reaction>
</comment>
<dbReference type="GO" id="GO:0009236">
    <property type="term" value="P:cobalamin biosynthetic process"/>
    <property type="evidence" value="ECO:0007669"/>
    <property type="project" value="UniProtKB-UniPathway"/>
</dbReference>
<name>F4KLV7_PORAD</name>
<dbReference type="KEGG" id="pah:Poras_0191"/>
<evidence type="ECO:0000256" key="4">
    <source>
        <dbReference type="ARBA" id="ARBA00003889"/>
    </source>
</evidence>
<dbReference type="STRING" id="879243.Poras_0191"/>
<evidence type="ECO:0000256" key="14">
    <source>
        <dbReference type="ARBA" id="ARBA00022840"/>
    </source>
</evidence>
<dbReference type="SUPFAM" id="SSF52540">
    <property type="entry name" value="P-loop containing nucleoside triphosphate hydrolases"/>
    <property type="match status" value="1"/>
</dbReference>
<dbReference type="Proteomes" id="UP000006545">
    <property type="component" value="Chromosome"/>
</dbReference>
<dbReference type="OrthoDB" id="9799422at2"/>
<keyword evidence="21" id="KW-1185">Reference proteome</keyword>
<dbReference type="PANTHER" id="PTHR34848:SF1">
    <property type="entry name" value="BIFUNCTIONAL ADENOSYLCOBALAMIN BIOSYNTHESIS PROTEIN COBU"/>
    <property type="match status" value="1"/>
</dbReference>
<evidence type="ECO:0000256" key="6">
    <source>
        <dbReference type="ARBA" id="ARBA00005159"/>
    </source>
</evidence>
<evidence type="ECO:0000256" key="3">
    <source>
        <dbReference type="ARBA" id="ARBA00001522"/>
    </source>
</evidence>
<evidence type="ECO:0000256" key="7">
    <source>
        <dbReference type="ARBA" id="ARBA00007490"/>
    </source>
</evidence>
<comment type="catalytic activity">
    <reaction evidence="2">
        <text>adenosylcob(III)inamide phosphate + GTP + H(+) = adenosylcob(III)inamide-GDP + diphosphate</text>
        <dbReference type="Rhea" id="RHEA:22712"/>
        <dbReference type="ChEBI" id="CHEBI:15378"/>
        <dbReference type="ChEBI" id="CHEBI:33019"/>
        <dbReference type="ChEBI" id="CHEBI:37565"/>
        <dbReference type="ChEBI" id="CHEBI:58502"/>
        <dbReference type="ChEBI" id="CHEBI:60487"/>
        <dbReference type="EC" id="2.7.7.62"/>
    </reaction>
</comment>
<evidence type="ECO:0000256" key="2">
    <source>
        <dbReference type="ARBA" id="ARBA00000711"/>
    </source>
</evidence>
<evidence type="ECO:0000313" key="21">
    <source>
        <dbReference type="Proteomes" id="UP000006545"/>
    </source>
</evidence>
<feature type="active site" description="Tele-phosphohistidine intermediate" evidence="18">
    <location>
        <position position="8"/>
    </location>
</feature>
<evidence type="ECO:0000256" key="18">
    <source>
        <dbReference type="PIRSR" id="PIRSR613078-1"/>
    </source>
</evidence>
<dbReference type="InterPro" id="IPR027417">
    <property type="entry name" value="P-loop_NTPase"/>
</dbReference>
<dbReference type="Gene3D" id="3.40.50.300">
    <property type="entry name" value="P-loop containing nucleotide triphosphate hydrolases"/>
    <property type="match status" value="1"/>
</dbReference>
<dbReference type="Pfam" id="PF02283">
    <property type="entry name" value="CobU"/>
    <property type="match status" value="1"/>
</dbReference>
<dbReference type="GO" id="GO:0005525">
    <property type="term" value="F:GTP binding"/>
    <property type="evidence" value="ECO:0007669"/>
    <property type="project" value="UniProtKB-KW"/>
</dbReference>
<dbReference type="Pfam" id="PF00300">
    <property type="entry name" value="His_Phos_1"/>
    <property type="match status" value="1"/>
</dbReference>
<dbReference type="GO" id="GO:0043752">
    <property type="term" value="F:adenosylcobinamide kinase activity"/>
    <property type="evidence" value="ECO:0007669"/>
    <property type="project" value="UniProtKB-EC"/>
</dbReference>
<feature type="binding site" evidence="19">
    <location>
        <position position="57"/>
    </location>
    <ligand>
        <name>substrate</name>
    </ligand>
</feature>
<comment type="pathway">
    <text evidence="6">Cofactor biosynthesis; adenosylcobalamin biosynthesis; adenosylcobalamin from cob(II)yrinate a,c-diamide: step 5/7.</text>
</comment>
<keyword evidence="11" id="KW-0808">Transferase</keyword>
<evidence type="ECO:0000256" key="11">
    <source>
        <dbReference type="ARBA" id="ARBA00022679"/>
    </source>
</evidence>
<reference evidence="21" key="1">
    <citation type="submission" date="2011-04" db="EMBL/GenBank/DDBJ databases">
        <title>The complete genome of Porphyromonas asaccharolytica DSM 20707.</title>
        <authorList>
            <person name="Lucas S."/>
            <person name="Han J."/>
            <person name="Lapidus A."/>
            <person name="Bruce D."/>
            <person name="Goodwin L."/>
            <person name="Pitluck S."/>
            <person name="Peters L."/>
            <person name="Kyrpides N."/>
            <person name="Mavromatis K."/>
            <person name="Ivanova N."/>
            <person name="Ovchinnikova G."/>
            <person name="Pagani I."/>
            <person name="Lu M."/>
            <person name="Detter J.C."/>
            <person name="Tapia R."/>
            <person name="Han C."/>
            <person name="Land M."/>
            <person name="Hauser L."/>
            <person name="Markowitz V."/>
            <person name="Cheng J.-F."/>
            <person name="Hugenholtz P."/>
            <person name="Woyke T."/>
            <person name="Wu D."/>
            <person name="Gronow S."/>
            <person name="Wellnitz S."/>
            <person name="Brambilla E."/>
            <person name="Klenk H.-P."/>
            <person name="Eisen J.A."/>
        </authorList>
    </citation>
    <scope>NUCLEOTIDE SEQUENCE [LARGE SCALE GENOMIC DNA]</scope>
    <source>
        <strain evidence="21">ATCC 25260 / DSM 20707 / VPI 4198</strain>
    </source>
</reference>
<keyword evidence="13" id="KW-0418">Kinase</keyword>
<evidence type="ECO:0000256" key="16">
    <source>
        <dbReference type="ARBA" id="ARBA00029570"/>
    </source>
</evidence>
<evidence type="ECO:0000256" key="10">
    <source>
        <dbReference type="ARBA" id="ARBA00022573"/>
    </source>
</evidence>
<dbReference type="InterPro" id="IPR029033">
    <property type="entry name" value="His_PPase_superfam"/>
</dbReference>
<protein>
    <recommendedName>
        <fullName evidence="16">Adenosylcobinamide kinase</fullName>
        <ecNumber evidence="8">2.7.1.156</ecNumber>
        <ecNumber evidence="9">2.7.7.62</ecNumber>
    </recommendedName>
    <alternativeName>
        <fullName evidence="17">Adenosylcobinamide-phosphate guanylyltransferase</fullName>
    </alternativeName>
</protein>
<accession>F4KLV7</accession>
<evidence type="ECO:0000256" key="15">
    <source>
        <dbReference type="ARBA" id="ARBA00023134"/>
    </source>
</evidence>
<dbReference type="Gene3D" id="3.40.50.1240">
    <property type="entry name" value="Phosphoglycerate mutase-like"/>
    <property type="match status" value="1"/>
</dbReference>
<comment type="catalytic activity">
    <reaction evidence="1">
        <text>adenosylcob(III)inamide + ATP = adenosylcob(III)inamide phosphate + ADP + H(+)</text>
        <dbReference type="Rhea" id="RHEA:15769"/>
        <dbReference type="ChEBI" id="CHEBI:2480"/>
        <dbReference type="ChEBI" id="CHEBI:15378"/>
        <dbReference type="ChEBI" id="CHEBI:30616"/>
        <dbReference type="ChEBI" id="CHEBI:58502"/>
        <dbReference type="ChEBI" id="CHEBI:456216"/>
        <dbReference type="EC" id="2.7.1.156"/>
    </reaction>
</comment>
<comment type="function">
    <text evidence="4">Catalyzes ATP-dependent phosphorylation of adenosylcobinamide and addition of GMP to adenosylcobinamide phosphate.</text>
</comment>
<gene>
    <name evidence="20" type="ordered locus">Poras_0191</name>
</gene>
<comment type="pathway">
    <text evidence="5">Cofactor biosynthesis; adenosylcobalamin biosynthesis; adenosylcobalamin from cob(II)yrinate a,c-diamide: step 6/7.</text>
</comment>
<dbReference type="CDD" id="cd07067">
    <property type="entry name" value="HP_PGM_like"/>
    <property type="match status" value="1"/>
</dbReference>
<dbReference type="PROSITE" id="PS00175">
    <property type="entry name" value="PG_MUTASE"/>
    <property type="match status" value="1"/>
</dbReference>
<evidence type="ECO:0000256" key="8">
    <source>
        <dbReference type="ARBA" id="ARBA00012016"/>
    </source>
</evidence>
<dbReference type="EMBL" id="CP002689">
    <property type="protein sequence ID" value="AEE12145.1"/>
    <property type="molecule type" value="Genomic_DNA"/>
</dbReference>
<evidence type="ECO:0000256" key="13">
    <source>
        <dbReference type="ARBA" id="ARBA00022777"/>
    </source>
</evidence>
<keyword evidence="15" id="KW-0342">GTP-binding</keyword>
<dbReference type="SMART" id="SM00855">
    <property type="entry name" value="PGAM"/>
    <property type="match status" value="1"/>
</dbReference>
<dbReference type="SUPFAM" id="SSF53254">
    <property type="entry name" value="Phosphoglycerate mutase-like"/>
    <property type="match status" value="1"/>
</dbReference>
<feature type="binding site" evidence="19">
    <location>
        <begin position="7"/>
        <end position="14"/>
    </location>
    <ligand>
        <name>substrate</name>
    </ligand>
</feature>
<dbReference type="InterPro" id="IPR003203">
    <property type="entry name" value="CobU/CobP"/>
</dbReference>
<dbReference type="HOGENOM" id="CLU_762573_0_0_10"/>
<evidence type="ECO:0000313" key="20">
    <source>
        <dbReference type="EMBL" id="AEE12145.1"/>
    </source>
</evidence>
<feature type="active site" description="Proton donor/acceptor" evidence="18">
    <location>
        <position position="83"/>
    </location>
</feature>
<sequence>MRLLIARHGETEENLRSICQGQTAGTLTRRGVAQCLQLGDKLKGCPITHIYSSDQLRARRSAELMMSSSGCKAPLVLDERLRERSFGRWEGRPFVEIPSLDEESHEIETVEAIAERLQSFLQDLRQRHSNEEDLVLLMGHGFTMRVLEALLQGGPLAKVEEITFLPNGDYRLYEGGKLCKRPKVVYISGGQRSGKSGYAQRLARSLSDRPIYLATARHWDEDFERRIARHQADRGPEWTTIEEPRYLSQTQIAGRVVLIDCVTLWLTNIYSDLEFDAEASLSEARREWQQLLHHCEADTLIVVSNEIGMSLHASDASSRAFVDLQGWVNQYISATADEAYLMVSGRALRTELISDLHIERYDF</sequence>
<evidence type="ECO:0000256" key="19">
    <source>
        <dbReference type="PIRSR" id="PIRSR613078-2"/>
    </source>
</evidence>
<organism evidence="20 21">
    <name type="scientific">Porphyromonas asaccharolytica (strain ATCC 25260 / DSM 20707 / BCRC 10618 / CCUG 7834 / JCM 6326 / LMG 13178 / VPI 4198 / B440)</name>
    <name type="common">Bacteroides asaccharolyticus</name>
    <dbReference type="NCBI Taxonomy" id="879243"/>
    <lineage>
        <taxon>Bacteria</taxon>
        <taxon>Pseudomonadati</taxon>
        <taxon>Bacteroidota</taxon>
        <taxon>Bacteroidia</taxon>
        <taxon>Bacteroidales</taxon>
        <taxon>Porphyromonadaceae</taxon>
        <taxon>Porphyromonas</taxon>
    </lineage>
</organism>
<dbReference type="GO" id="GO:0008820">
    <property type="term" value="F:cobinamide phosphate guanylyltransferase activity"/>
    <property type="evidence" value="ECO:0007669"/>
    <property type="project" value="UniProtKB-EC"/>
</dbReference>
<evidence type="ECO:0000256" key="5">
    <source>
        <dbReference type="ARBA" id="ARBA00004692"/>
    </source>
</evidence>
<evidence type="ECO:0000256" key="1">
    <source>
        <dbReference type="ARBA" id="ARBA00000312"/>
    </source>
</evidence>
<keyword evidence="14" id="KW-0067">ATP-binding</keyword>
<dbReference type="PANTHER" id="PTHR34848">
    <property type="match status" value="1"/>
</dbReference>
<dbReference type="EC" id="2.7.1.156" evidence="8"/>
<dbReference type="eggNOG" id="COG0406">
    <property type="taxonomic scope" value="Bacteria"/>
</dbReference>
<keyword evidence="12" id="KW-0547">Nucleotide-binding</keyword>
<dbReference type="EC" id="2.7.7.62" evidence="9"/>
<dbReference type="eggNOG" id="COG2087">
    <property type="taxonomic scope" value="Bacteria"/>
</dbReference>
<comment type="similarity">
    <text evidence="7">Belongs to the CobU/CobP family.</text>
</comment>
<dbReference type="CDD" id="cd00544">
    <property type="entry name" value="CobU"/>
    <property type="match status" value="1"/>
</dbReference>
<keyword evidence="10" id="KW-0169">Cobalamin biosynthesis</keyword>
<dbReference type="UniPathway" id="UPA00148">
    <property type="reaction ID" value="UER00236"/>
</dbReference>
<evidence type="ECO:0000256" key="9">
    <source>
        <dbReference type="ARBA" id="ARBA00012523"/>
    </source>
</evidence>
<evidence type="ECO:0000256" key="17">
    <source>
        <dbReference type="ARBA" id="ARBA00030571"/>
    </source>
</evidence>
<proteinExistence type="inferred from homology"/>
<dbReference type="AlphaFoldDB" id="F4KLV7"/>
<evidence type="ECO:0000256" key="12">
    <source>
        <dbReference type="ARBA" id="ARBA00022741"/>
    </source>
</evidence>
<dbReference type="InterPro" id="IPR001345">
    <property type="entry name" value="PG/BPGM_mutase_AS"/>
</dbReference>